<proteinExistence type="predicted"/>
<comment type="caution">
    <text evidence="1">The sequence shown here is derived from an EMBL/GenBank/DDBJ whole genome shotgun (WGS) entry which is preliminary data.</text>
</comment>
<dbReference type="Proteomes" id="UP000785679">
    <property type="component" value="Unassembled WGS sequence"/>
</dbReference>
<protein>
    <submittedName>
        <fullName evidence="1">Uncharacterized protein</fullName>
    </submittedName>
</protein>
<accession>A0A8J8NG98</accession>
<evidence type="ECO:0000313" key="2">
    <source>
        <dbReference type="Proteomes" id="UP000785679"/>
    </source>
</evidence>
<gene>
    <name evidence="1" type="ORF">FGO68_gene16285</name>
</gene>
<name>A0A8J8NG98_HALGN</name>
<dbReference type="AlphaFoldDB" id="A0A8J8NG98"/>
<keyword evidence="2" id="KW-1185">Reference proteome</keyword>
<reference evidence="1" key="1">
    <citation type="submission" date="2019-06" db="EMBL/GenBank/DDBJ databases">
        <authorList>
            <person name="Zheng W."/>
        </authorList>
    </citation>
    <scope>NUCLEOTIDE SEQUENCE</scope>
    <source>
        <strain evidence="1">QDHG01</strain>
    </source>
</reference>
<organism evidence="1 2">
    <name type="scientific">Halteria grandinella</name>
    <dbReference type="NCBI Taxonomy" id="5974"/>
    <lineage>
        <taxon>Eukaryota</taxon>
        <taxon>Sar</taxon>
        <taxon>Alveolata</taxon>
        <taxon>Ciliophora</taxon>
        <taxon>Intramacronucleata</taxon>
        <taxon>Spirotrichea</taxon>
        <taxon>Stichotrichia</taxon>
        <taxon>Sporadotrichida</taxon>
        <taxon>Halteriidae</taxon>
        <taxon>Halteria</taxon>
    </lineage>
</organism>
<dbReference type="EMBL" id="RRYP01016645">
    <property type="protein sequence ID" value="TNV74782.1"/>
    <property type="molecule type" value="Genomic_DNA"/>
</dbReference>
<sequence length="80" mass="9652">MAYYLYLGDCLIQLLIPYLPDSKFIAQSQLIYHLMIQECYEQQTIIYIIIQLILWKKKVNLSQGFKRTLTKDFWMSIQNI</sequence>
<evidence type="ECO:0000313" key="1">
    <source>
        <dbReference type="EMBL" id="TNV74782.1"/>
    </source>
</evidence>